<evidence type="ECO:0000259" key="4">
    <source>
        <dbReference type="Pfam" id="PF08241"/>
    </source>
</evidence>
<reference evidence="5 6" key="1">
    <citation type="submission" date="2018-12" db="EMBL/GenBank/DDBJ databases">
        <authorList>
            <person name="Grouzdev D.S."/>
            <person name="Krutkina M.S."/>
        </authorList>
    </citation>
    <scope>NUCLEOTIDE SEQUENCE [LARGE SCALE GENOMIC DNA]</scope>
    <source>
        <strain evidence="5 6">RmlP026</strain>
    </source>
</reference>
<comment type="caution">
    <text evidence="5">The sequence shown here is derived from an EMBL/GenBank/DDBJ whole genome shotgun (WGS) entry which is preliminary data.</text>
</comment>
<accession>A0A4Q2U7U5</accession>
<dbReference type="GO" id="GO:0008757">
    <property type="term" value="F:S-adenosylmethionine-dependent methyltransferase activity"/>
    <property type="evidence" value="ECO:0007669"/>
    <property type="project" value="InterPro"/>
</dbReference>
<gene>
    <name evidence="5" type="ORF">D3273_14965</name>
</gene>
<name>A0A4Q2U7U5_9HYPH</name>
<organism evidence="5 6">
    <name type="scientific">Lichenibacterium minor</name>
    <dbReference type="NCBI Taxonomy" id="2316528"/>
    <lineage>
        <taxon>Bacteria</taxon>
        <taxon>Pseudomonadati</taxon>
        <taxon>Pseudomonadota</taxon>
        <taxon>Alphaproteobacteria</taxon>
        <taxon>Hyphomicrobiales</taxon>
        <taxon>Lichenihabitantaceae</taxon>
        <taxon>Lichenibacterium</taxon>
    </lineage>
</organism>
<feature type="domain" description="Methyltransferase type 11" evidence="4">
    <location>
        <begin position="48"/>
        <end position="136"/>
    </location>
</feature>
<evidence type="ECO:0000313" key="6">
    <source>
        <dbReference type="Proteomes" id="UP000290759"/>
    </source>
</evidence>
<evidence type="ECO:0000256" key="2">
    <source>
        <dbReference type="ARBA" id="ARBA00022603"/>
    </source>
</evidence>
<dbReference type="Pfam" id="PF08241">
    <property type="entry name" value="Methyltransf_11"/>
    <property type="match status" value="1"/>
</dbReference>
<dbReference type="PANTHER" id="PTHR44942">
    <property type="entry name" value="METHYLTRANSF_11 DOMAIN-CONTAINING PROTEIN"/>
    <property type="match status" value="1"/>
</dbReference>
<proteinExistence type="inferred from homology"/>
<dbReference type="RefSeq" id="WP_129227693.1">
    <property type="nucleotide sequence ID" value="NZ_QYBB01000016.1"/>
</dbReference>
<dbReference type="SUPFAM" id="SSF53335">
    <property type="entry name" value="S-adenosyl-L-methionine-dependent methyltransferases"/>
    <property type="match status" value="1"/>
</dbReference>
<evidence type="ECO:0000313" key="5">
    <source>
        <dbReference type="EMBL" id="RYC31191.1"/>
    </source>
</evidence>
<keyword evidence="3 5" id="KW-0808">Transferase</keyword>
<protein>
    <submittedName>
        <fullName evidence="5">Class I SAM-dependent methyltransferase</fullName>
    </submittedName>
</protein>
<evidence type="ECO:0000256" key="3">
    <source>
        <dbReference type="ARBA" id="ARBA00022679"/>
    </source>
</evidence>
<sequence length="250" mass="26811">MPDTSGRDLLSRHAASFDAAADAYERGRPSYPEAALDWLLPPGARRVLDLGAGTGKLTRQVAARGLDVVAVDPSEAMLDRLRLAVPGVTALRGTAEAIPLPSGSVDVALVAQAWHWVDPAVAVPEVARVLKPGGRLGLLWNHRDESEGWTRKLGALLARLGSMEDGSRAPRVGLPFGPVERRDMRWSQPIDAAELLDLVASRSYFIVLPDAEKAPVLDDVRALIAREPGFDGGGFVPMPYVTRCSRADLA</sequence>
<dbReference type="InterPro" id="IPR051052">
    <property type="entry name" value="Diverse_substrate_MTase"/>
</dbReference>
<dbReference type="GO" id="GO:0032259">
    <property type="term" value="P:methylation"/>
    <property type="evidence" value="ECO:0007669"/>
    <property type="project" value="UniProtKB-KW"/>
</dbReference>
<dbReference type="Gene3D" id="3.40.50.150">
    <property type="entry name" value="Vaccinia Virus protein VP39"/>
    <property type="match status" value="1"/>
</dbReference>
<dbReference type="EMBL" id="QYBB01000016">
    <property type="protein sequence ID" value="RYC31191.1"/>
    <property type="molecule type" value="Genomic_DNA"/>
</dbReference>
<dbReference type="InterPro" id="IPR029063">
    <property type="entry name" value="SAM-dependent_MTases_sf"/>
</dbReference>
<dbReference type="AlphaFoldDB" id="A0A4Q2U7U5"/>
<dbReference type="OrthoDB" id="9797252at2"/>
<keyword evidence="2 5" id="KW-0489">Methyltransferase</keyword>
<dbReference type="InterPro" id="IPR013216">
    <property type="entry name" value="Methyltransf_11"/>
</dbReference>
<reference evidence="5 6" key="2">
    <citation type="submission" date="2019-02" db="EMBL/GenBank/DDBJ databases">
        <title>'Lichenibacterium ramalinii' gen. nov. sp. nov., 'Lichenibacterium minor' gen. nov. sp. nov.</title>
        <authorList>
            <person name="Pankratov T."/>
        </authorList>
    </citation>
    <scope>NUCLEOTIDE SEQUENCE [LARGE SCALE GENOMIC DNA]</scope>
    <source>
        <strain evidence="5 6">RmlP026</strain>
    </source>
</reference>
<keyword evidence="6" id="KW-1185">Reference proteome</keyword>
<dbReference type="Proteomes" id="UP000290759">
    <property type="component" value="Unassembled WGS sequence"/>
</dbReference>
<dbReference type="CDD" id="cd02440">
    <property type="entry name" value="AdoMet_MTases"/>
    <property type="match status" value="1"/>
</dbReference>
<dbReference type="PANTHER" id="PTHR44942:SF4">
    <property type="entry name" value="METHYLTRANSFERASE TYPE 11 DOMAIN-CONTAINING PROTEIN"/>
    <property type="match status" value="1"/>
</dbReference>
<comment type="similarity">
    <text evidence="1">Belongs to the methyltransferase superfamily.</text>
</comment>
<evidence type="ECO:0000256" key="1">
    <source>
        <dbReference type="ARBA" id="ARBA00008361"/>
    </source>
</evidence>